<organism evidence="6 7">
    <name type="scientific">Asaia lannensis NBRC 102526</name>
    <dbReference type="NCBI Taxonomy" id="1307926"/>
    <lineage>
        <taxon>Bacteria</taxon>
        <taxon>Pseudomonadati</taxon>
        <taxon>Pseudomonadota</taxon>
        <taxon>Alphaproteobacteria</taxon>
        <taxon>Acetobacterales</taxon>
        <taxon>Acetobacteraceae</taxon>
        <taxon>Asaia</taxon>
    </lineage>
</organism>
<dbReference type="PANTHER" id="PTHR30537:SF5">
    <property type="entry name" value="HTH-TYPE TRANSCRIPTIONAL ACTIVATOR TTDR-RELATED"/>
    <property type="match status" value="1"/>
</dbReference>
<proteinExistence type="inferred from homology"/>
<dbReference type="Pfam" id="PF03466">
    <property type="entry name" value="LysR_substrate"/>
    <property type="match status" value="1"/>
</dbReference>
<protein>
    <submittedName>
        <fullName evidence="6">LysR family transcriptional regulator</fullName>
    </submittedName>
</protein>
<comment type="similarity">
    <text evidence="1">Belongs to the LysR transcriptional regulatory family.</text>
</comment>
<dbReference type="SUPFAM" id="SSF53850">
    <property type="entry name" value="Periplasmic binding protein-like II"/>
    <property type="match status" value="1"/>
</dbReference>
<gene>
    <name evidence="6" type="ORF">NF685_10960</name>
</gene>
<evidence type="ECO:0000256" key="3">
    <source>
        <dbReference type="ARBA" id="ARBA00023125"/>
    </source>
</evidence>
<dbReference type="CDD" id="cd08422">
    <property type="entry name" value="PBP2_CrgA_like"/>
    <property type="match status" value="1"/>
</dbReference>
<dbReference type="Proteomes" id="UP001523401">
    <property type="component" value="Unassembled WGS sequence"/>
</dbReference>
<dbReference type="PANTHER" id="PTHR30537">
    <property type="entry name" value="HTH-TYPE TRANSCRIPTIONAL REGULATOR"/>
    <property type="match status" value="1"/>
</dbReference>
<dbReference type="Gene3D" id="3.40.190.290">
    <property type="match status" value="1"/>
</dbReference>
<keyword evidence="7" id="KW-1185">Reference proteome</keyword>
<evidence type="ECO:0000256" key="1">
    <source>
        <dbReference type="ARBA" id="ARBA00009437"/>
    </source>
</evidence>
<dbReference type="SUPFAM" id="SSF46785">
    <property type="entry name" value="Winged helix' DNA-binding domain"/>
    <property type="match status" value="1"/>
</dbReference>
<dbReference type="PRINTS" id="PR00039">
    <property type="entry name" value="HTHLYSR"/>
</dbReference>
<dbReference type="Pfam" id="PF00126">
    <property type="entry name" value="HTH_1"/>
    <property type="match status" value="1"/>
</dbReference>
<dbReference type="RefSeq" id="WP_252849617.1">
    <property type="nucleotide sequence ID" value="NZ_BAPW01000004.1"/>
</dbReference>
<dbReference type="Gene3D" id="1.10.10.10">
    <property type="entry name" value="Winged helix-like DNA-binding domain superfamily/Winged helix DNA-binding domain"/>
    <property type="match status" value="1"/>
</dbReference>
<dbReference type="InterPro" id="IPR058163">
    <property type="entry name" value="LysR-type_TF_proteobact-type"/>
</dbReference>
<dbReference type="InterPro" id="IPR036390">
    <property type="entry name" value="WH_DNA-bd_sf"/>
</dbReference>
<dbReference type="InterPro" id="IPR000847">
    <property type="entry name" value="LysR_HTH_N"/>
</dbReference>
<keyword evidence="4" id="KW-0804">Transcription</keyword>
<dbReference type="EMBL" id="JAMXQU010000008">
    <property type="protein sequence ID" value="MCO6160548.1"/>
    <property type="molecule type" value="Genomic_DNA"/>
</dbReference>
<feature type="domain" description="HTH lysR-type" evidence="5">
    <location>
        <begin position="6"/>
        <end position="63"/>
    </location>
</feature>
<keyword evidence="2" id="KW-0805">Transcription regulation</keyword>
<reference evidence="6 7" key="1">
    <citation type="submission" date="2022-06" db="EMBL/GenBank/DDBJ databases">
        <title>Whole-genome of Asaia lannensis strain LMG 27011T.</title>
        <authorList>
            <person name="Sombolestani A."/>
        </authorList>
    </citation>
    <scope>NUCLEOTIDE SEQUENCE [LARGE SCALE GENOMIC DNA]</scope>
    <source>
        <strain evidence="6 7">NBRC 102526</strain>
    </source>
</reference>
<dbReference type="PROSITE" id="PS50931">
    <property type="entry name" value="HTH_LYSR"/>
    <property type="match status" value="1"/>
</dbReference>
<evidence type="ECO:0000313" key="7">
    <source>
        <dbReference type="Proteomes" id="UP001523401"/>
    </source>
</evidence>
<dbReference type="InterPro" id="IPR005119">
    <property type="entry name" value="LysR_subst-bd"/>
</dbReference>
<comment type="caution">
    <text evidence="6">The sequence shown here is derived from an EMBL/GenBank/DDBJ whole genome shotgun (WGS) entry which is preliminary data.</text>
</comment>
<evidence type="ECO:0000259" key="5">
    <source>
        <dbReference type="PROSITE" id="PS50931"/>
    </source>
</evidence>
<dbReference type="InterPro" id="IPR036388">
    <property type="entry name" value="WH-like_DNA-bd_sf"/>
</dbReference>
<name>A0ABT1CI58_9PROT</name>
<evidence type="ECO:0000256" key="4">
    <source>
        <dbReference type="ARBA" id="ARBA00023163"/>
    </source>
</evidence>
<evidence type="ECO:0000313" key="6">
    <source>
        <dbReference type="EMBL" id="MCO6160548.1"/>
    </source>
</evidence>
<sequence>MTERLPDFEALAIFARIVEHGSFSEAARVLGLSRPTVSKAVSRLEQATGTALFNRTSRRLSLTETGERVLSHAVKLLGEGEAAEAELRRAAHHPHGLLRVTAPIGFGLSHIAPLLPAFLSRFEDIELAMTYTDEQLDLIGGGFDVAIRIAAHAPSSLRALHLCSIPLLLVASSTYLALRGLPTHPRDLKHHDGFMYETLSGSGPWKMTRKGKSLQVEPPRSRYRANNAEAFLPALHAGLGIGLFPEFMVAQALGEGLLERVLPNWSFPDTALCLLTPPGRSHPARVSAFLDHIGRALRNTPWRRLNTH</sequence>
<accession>A0ABT1CI58</accession>
<evidence type="ECO:0000256" key="2">
    <source>
        <dbReference type="ARBA" id="ARBA00023015"/>
    </source>
</evidence>
<keyword evidence="3" id="KW-0238">DNA-binding</keyword>